<dbReference type="EMBL" id="DXDU01000059">
    <property type="protein sequence ID" value="HIY26255.1"/>
    <property type="molecule type" value="Genomic_DNA"/>
</dbReference>
<comment type="function">
    <text evidence="2">Functions as a ribosomal silencing factor. Interacts with ribosomal protein uL14 (rplN), blocking formation of intersubunit bridge B8. Prevents association of the 30S and 50S ribosomal subunits and the formation of functional ribosomes, thus repressing translation.</text>
</comment>
<dbReference type="AlphaFoldDB" id="A0A9D1YCL4"/>
<dbReference type="Pfam" id="PF02410">
    <property type="entry name" value="RsfS"/>
    <property type="match status" value="1"/>
</dbReference>
<comment type="subcellular location">
    <subcellularLocation>
        <location evidence="2">Cytoplasm</location>
    </subcellularLocation>
</comment>
<protein>
    <recommendedName>
        <fullName evidence="2">Ribosomal silencing factor RsfS</fullName>
    </recommendedName>
</protein>
<dbReference type="GO" id="GO:0017148">
    <property type="term" value="P:negative regulation of translation"/>
    <property type="evidence" value="ECO:0007669"/>
    <property type="project" value="UniProtKB-UniRule"/>
</dbReference>
<dbReference type="PANTHER" id="PTHR21043">
    <property type="entry name" value="IOJAP SUPERFAMILY ORTHOLOG"/>
    <property type="match status" value="1"/>
</dbReference>
<dbReference type="PANTHER" id="PTHR21043:SF0">
    <property type="entry name" value="MITOCHONDRIAL ASSEMBLY OF RIBOSOMAL LARGE SUBUNIT PROTEIN 1"/>
    <property type="match status" value="1"/>
</dbReference>
<dbReference type="Proteomes" id="UP000823915">
    <property type="component" value="Unassembled WGS sequence"/>
</dbReference>
<reference evidence="3" key="1">
    <citation type="journal article" date="2021" name="PeerJ">
        <title>Extensive microbial diversity within the chicken gut microbiome revealed by metagenomics and culture.</title>
        <authorList>
            <person name="Gilroy R."/>
            <person name="Ravi A."/>
            <person name="Getino M."/>
            <person name="Pursley I."/>
            <person name="Horton D.L."/>
            <person name="Alikhan N.F."/>
            <person name="Baker D."/>
            <person name="Gharbi K."/>
            <person name="Hall N."/>
            <person name="Watson M."/>
            <person name="Adriaenssens E.M."/>
            <person name="Foster-Nyarko E."/>
            <person name="Jarju S."/>
            <person name="Secka A."/>
            <person name="Antonio M."/>
            <person name="Oren A."/>
            <person name="Chaudhuri R.R."/>
            <person name="La Ragione R."/>
            <person name="Hildebrand F."/>
            <person name="Pallen M.J."/>
        </authorList>
    </citation>
    <scope>NUCLEOTIDE SEQUENCE</scope>
    <source>
        <strain evidence="3">1282</strain>
    </source>
</reference>
<proteinExistence type="inferred from homology"/>
<dbReference type="GO" id="GO:0005737">
    <property type="term" value="C:cytoplasm"/>
    <property type="evidence" value="ECO:0007669"/>
    <property type="project" value="UniProtKB-SubCell"/>
</dbReference>
<evidence type="ECO:0000256" key="1">
    <source>
        <dbReference type="ARBA" id="ARBA00010574"/>
    </source>
</evidence>
<dbReference type="GO" id="GO:0043023">
    <property type="term" value="F:ribosomal large subunit binding"/>
    <property type="evidence" value="ECO:0007669"/>
    <property type="project" value="TreeGrafter"/>
</dbReference>
<comment type="caution">
    <text evidence="3">The sequence shown here is derived from an EMBL/GenBank/DDBJ whole genome shotgun (WGS) entry which is preliminary data.</text>
</comment>
<dbReference type="Gene3D" id="3.30.460.10">
    <property type="entry name" value="Beta Polymerase, domain 2"/>
    <property type="match status" value="1"/>
</dbReference>
<evidence type="ECO:0000313" key="4">
    <source>
        <dbReference type="Proteomes" id="UP000823915"/>
    </source>
</evidence>
<gene>
    <name evidence="2 3" type="primary">rsfS</name>
    <name evidence="3" type="ORF">H9838_03670</name>
</gene>
<dbReference type="NCBIfam" id="TIGR00090">
    <property type="entry name" value="rsfS_iojap_ybeB"/>
    <property type="match status" value="1"/>
</dbReference>
<keyword evidence="2" id="KW-0678">Repressor</keyword>
<reference evidence="3" key="2">
    <citation type="submission" date="2021-04" db="EMBL/GenBank/DDBJ databases">
        <authorList>
            <person name="Gilroy R."/>
        </authorList>
    </citation>
    <scope>NUCLEOTIDE SEQUENCE</scope>
    <source>
        <strain evidence="3">1282</strain>
    </source>
</reference>
<dbReference type="GO" id="GO:0042256">
    <property type="term" value="P:cytosolic ribosome assembly"/>
    <property type="evidence" value="ECO:0007669"/>
    <property type="project" value="UniProtKB-UniRule"/>
</dbReference>
<dbReference type="InterPro" id="IPR004394">
    <property type="entry name" value="Iojap/RsfS/C7orf30"/>
</dbReference>
<keyword evidence="2" id="KW-0810">Translation regulation</keyword>
<dbReference type="SUPFAM" id="SSF81301">
    <property type="entry name" value="Nucleotidyltransferase"/>
    <property type="match status" value="1"/>
</dbReference>
<dbReference type="HAMAP" id="MF_01477">
    <property type="entry name" value="Iojap_RsfS"/>
    <property type="match status" value="1"/>
</dbReference>
<accession>A0A9D1YCL4</accession>
<keyword evidence="2" id="KW-0963">Cytoplasm</keyword>
<dbReference type="InterPro" id="IPR043519">
    <property type="entry name" value="NT_sf"/>
</dbReference>
<sequence>MTSLELAKKAAHLLDEKKGERVNVIEIQEISSLADYFVLATGTSNTHVRALADELEEKLKAQGAGQPRTEGYRSNSWVLLDWGNVVVHVFTQEGREFYDLDRLWADGKMIDWQQGEEG</sequence>
<name>A0A9D1YCL4_9FIRM</name>
<comment type="similarity">
    <text evidence="1 2">Belongs to the Iojap/RsfS family.</text>
</comment>
<comment type="subunit">
    <text evidence="2">Interacts with ribosomal protein uL14 (rplN).</text>
</comment>
<organism evidence="3 4">
    <name type="scientific">Candidatus Acutalibacter pullistercoris</name>
    <dbReference type="NCBI Taxonomy" id="2838418"/>
    <lineage>
        <taxon>Bacteria</taxon>
        <taxon>Bacillati</taxon>
        <taxon>Bacillota</taxon>
        <taxon>Clostridia</taxon>
        <taxon>Eubacteriales</taxon>
        <taxon>Acutalibacteraceae</taxon>
        <taxon>Acutalibacter</taxon>
    </lineage>
</organism>
<evidence type="ECO:0000256" key="2">
    <source>
        <dbReference type="HAMAP-Rule" id="MF_01477"/>
    </source>
</evidence>
<evidence type="ECO:0000313" key="3">
    <source>
        <dbReference type="EMBL" id="HIY26255.1"/>
    </source>
</evidence>
<dbReference type="GO" id="GO:0090071">
    <property type="term" value="P:negative regulation of ribosome biogenesis"/>
    <property type="evidence" value="ECO:0007669"/>
    <property type="project" value="UniProtKB-UniRule"/>
</dbReference>